<evidence type="ECO:0000259" key="2">
    <source>
        <dbReference type="Pfam" id="PF24034"/>
    </source>
</evidence>
<accession>A0ABD5P9S7</accession>
<dbReference type="Gene3D" id="1.10.10.10">
    <property type="entry name" value="Winged helix-like DNA-binding domain superfamily/Winged helix DNA-binding domain"/>
    <property type="match status" value="1"/>
</dbReference>
<dbReference type="SUPFAM" id="SSF46785">
    <property type="entry name" value="Winged helix' DNA-binding domain"/>
    <property type="match status" value="1"/>
</dbReference>
<gene>
    <name evidence="3" type="ORF">ACFO0N_06855</name>
</gene>
<feature type="region of interest" description="Disordered" evidence="1">
    <location>
        <begin position="115"/>
        <end position="140"/>
    </location>
</feature>
<evidence type="ECO:0000256" key="1">
    <source>
        <dbReference type="SAM" id="MobiDB-lite"/>
    </source>
</evidence>
<organism evidence="3 4">
    <name type="scientific">Halobium salinum</name>
    <dbReference type="NCBI Taxonomy" id="1364940"/>
    <lineage>
        <taxon>Archaea</taxon>
        <taxon>Methanobacteriati</taxon>
        <taxon>Methanobacteriota</taxon>
        <taxon>Stenosarchaea group</taxon>
        <taxon>Halobacteria</taxon>
        <taxon>Halobacteriales</taxon>
        <taxon>Haloferacaceae</taxon>
        <taxon>Halobium</taxon>
    </lineage>
</organism>
<dbReference type="AlphaFoldDB" id="A0ABD5P9S7"/>
<sequence>MTRLSRLLRRTAGLLQSVGYGRSCRPEPDGGADGEADERGTRSEADLLLEEEMTPRSFLHHLVERAGGRTRQKHLVAESQLPESTVSRLLTDLEAEEHLVRHRVGRENVVCLPGDEPVHFDPETAASATVEPHEAGERAE</sequence>
<evidence type="ECO:0000313" key="3">
    <source>
        <dbReference type="EMBL" id="MFC4357667.1"/>
    </source>
</evidence>
<dbReference type="Pfam" id="PF24034">
    <property type="entry name" value="DUF7343"/>
    <property type="match status" value="1"/>
</dbReference>
<proteinExistence type="predicted"/>
<dbReference type="InterPro" id="IPR036388">
    <property type="entry name" value="WH-like_DNA-bd_sf"/>
</dbReference>
<dbReference type="EMBL" id="JBHSDS010000003">
    <property type="protein sequence ID" value="MFC4357667.1"/>
    <property type="molecule type" value="Genomic_DNA"/>
</dbReference>
<comment type="caution">
    <text evidence="3">The sequence shown here is derived from an EMBL/GenBank/DDBJ whole genome shotgun (WGS) entry which is preliminary data.</text>
</comment>
<protein>
    <submittedName>
        <fullName evidence="3">Helix-turn-helix transcriptional regulator</fullName>
    </submittedName>
</protein>
<feature type="domain" description="DUF7343" evidence="2">
    <location>
        <begin position="60"/>
        <end position="113"/>
    </location>
</feature>
<dbReference type="RefSeq" id="WP_267622025.1">
    <property type="nucleotide sequence ID" value="NZ_JAODIW010000006.1"/>
</dbReference>
<evidence type="ECO:0000313" key="4">
    <source>
        <dbReference type="Proteomes" id="UP001595921"/>
    </source>
</evidence>
<feature type="region of interest" description="Disordered" evidence="1">
    <location>
        <begin position="19"/>
        <end position="42"/>
    </location>
</feature>
<feature type="compositionally biased region" description="Basic and acidic residues" evidence="1">
    <location>
        <begin position="131"/>
        <end position="140"/>
    </location>
</feature>
<name>A0ABD5P9S7_9EURY</name>
<keyword evidence="4" id="KW-1185">Reference proteome</keyword>
<dbReference type="InterPro" id="IPR036390">
    <property type="entry name" value="WH_DNA-bd_sf"/>
</dbReference>
<reference evidence="3 4" key="1">
    <citation type="journal article" date="2019" name="Int. J. Syst. Evol. Microbiol.">
        <title>The Global Catalogue of Microorganisms (GCM) 10K type strain sequencing project: providing services to taxonomists for standard genome sequencing and annotation.</title>
        <authorList>
            <consortium name="The Broad Institute Genomics Platform"/>
            <consortium name="The Broad Institute Genome Sequencing Center for Infectious Disease"/>
            <person name="Wu L."/>
            <person name="Ma J."/>
        </authorList>
    </citation>
    <scope>NUCLEOTIDE SEQUENCE [LARGE SCALE GENOMIC DNA]</scope>
    <source>
        <strain evidence="3 4">CGMCC 1.12553</strain>
    </source>
</reference>
<dbReference type="Proteomes" id="UP001595921">
    <property type="component" value="Unassembled WGS sequence"/>
</dbReference>
<dbReference type="InterPro" id="IPR055767">
    <property type="entry name" value="DUF7343"/>
</dbReference>